<keyword evidence="2" id="KW-1185">Reference proteome</keyword>
<gene>
    <name evidence="1" type="ORF">QAD02_017765</name>
</gene>
<sequence>MASLEPYPSANRGYDYQSSRQSGVANEYLPPHEFRSGPSFADSSIRSSPQTYLPPSQPSGRYLPANLNNQPNNEALQQLQPEVVDARSSNLASSGLSGSRQMSSWYPHNEEQRQRSSSSGVPTKTYGAPSGNSYSRSNAGPVTSYGTPARSYGTPSSSYGTPSRFNGAPSSSYGTPGRSNGTPGKTYEAPISSSHSFSWDTPAKSYGTPSSSYGKPGRSYGMPAATYGVPDNSASNFAGGRGGYARQHQHDDNGWNNEPAKYSFRYHVNDPPSNNDFGHEESRDGSRVEGTYFVLLPDGRRQVVNYIADEHGYRPTITYETSNDLQGSNDLRSASQNGEGPY</sequence>
<organism evidence="1 2">
    <name type="scientific">Eretmocerus hayati</name>
    <dbReference type="NCBI Taxonomy" id="131215"/>
    <lineage>
        <taxon>Eukaryota</taxon>
        <taxon>Metazoa</taxon>
        <taxon>Ecdysozoa</taxon>
        <taxon>Arthropoda</taxon>
        <taxon>Hexapoda</taxon>
        <taxon>Insecta</taxon>
        <taxon>Pterygota</taxon>
        <taxon>Neoptera</taxon>
        <taxon>Endopterygota</taxon>
        <taxon>Hymenoptera</taxon>
        <taxon>Apocrita</taxon>
        <taxon>Proctotrupomorpha</taxon>
        <taxon>Chalcidoidea</taxon>
        <taxon>Aphelinidae</taxon>
        <taxon>Aphelininae</taxon>
        <taxon>Eretmocerus</taxon>
    </lineage>
</organism>
<reference evidence="1" key="1">
    <citation type="submission" date="2023-04" db="EMBL/GenBank/DDBJ databases">
        <title>A chromosome-level genome assembly of the parasitoid wasp Eretmocerus hayati.</title>
        <authorList>
            <person name="Zhong Y."/>
            <person name="Liu S."/>
            <person name="Liu Y."/>
        </authorList>
    </citation>
    <scope>NUCLEOTIDE SEQUENCE</scope>
    <source>
        <strain evidence="1">ZJU_SS_LIU_2023</strain>
    </source>
</reference>
<name>A0ACC2PFZ9_9HYME</name>
<dbReference type="Proteomes" id="UP001239111">
    <property type="component" value="Chromosome 1"/>
</dbReference>
<comment type="caution">
    <text evidence="1">The sequence shown here is derived from an EMBL/GenBank/DDBJ whole genome shotgun (WGS) entry which is preliminary data.</text>
</comment>
<protein>
    <submittedName>
        <fullName evidence="1">Uncharacterized protein</fullName>
    </submittedName>
</protein>
<evidence type="ECO:0000313" key="1">
    <source>
        <dbReference type="EMBL" id="KAJ8681973.1"/>
    </source>
</evidence>
<proteinExistence type="predicted"/>
<dbReference type="EMBL" id="CM056741">
    <property type="protein sequence ID" value="KAJ8681973.1"/>
    <property type="molecule type" value="Genomic_DNA"/>
</dbReference>
<evidence type="ECO:0000313" key="2">
    <source>
        <dbReference type="Proteomes" id="UP001239111"/>
    </source>
</evidence>
<accession>A0ACC2PFZ9</accession>